<comment type="subcellular location">
    <subcellularLocation>
        <location evidence="2">Nucleus</location>
    </subcellularLocation>
</comment>
<dbReference type="Pfam" id="PF13359">
    <property type="entry name" value="DDE_Tnp_4"/>
    <property type="match status" value="1"/>
</dbReference>
<organism evidence="9 10">
    <name type="scientific">Amblyomma americanum</name>
    <name type="common">Lone star tick</name>
    <dbReference type="NCBI Taxonomy" id="6943"/>
    <lineage>
        <taxon>Eukaryota</taxon>
        <taxon>Metazoa</taxon>
        <taxon>Ecdysozoa</taxon>
        <taxon>Arthropoda</taxon>
        <taxon>Chelicerata</taxon>
        <taxon>Arachnida</taxon>
        <taxon>Acari</taxon>
        <taxon>Parasitiformes</taxon>
        <taxon>Ixodida</taxon>
        <taxon>Ixodoidea</taxon>
        <taxon>Ixodidae</taxon>
        <taxon>Amblyomminae</taxon>
        <taxon>Amblyomma</taxon>
    </lineage>
</organism>
<evidence type="ECO:0000256" key="5">
    <source>
        <dbReference type="ARBA" id="ARBA00022723"/>
    </source>
</evidence>
<evidence type="ECO:0000256" key="4">
    <source>
        <dbReference type="ARBA" id="ARBA00022722"/>
    </source>
</evidence>
<dbReference type="EMBL" id="JARKHS020029550">
    <property type="protein sequence ID" value="KAK8763161.1"/>
    <property type="molecule type" value="Genomic_DNA"/>
</dbReference>
<sequence>MDRGLLSTVIQTAMELVDSDSSDEEELEELIAVAVTKLARLKRNRMPRYCEEVVGRYYDFEFRRLFRLSRSTFETVVSSFEASQFFPHPTGGRPQVSAEKTCLIALGYLGHQNSMYSLADRFDMSVSSVSACVNRVLDFLNSISASVIAWPDQRQQERIKAAFLAKTGGKGPRNTIGCVDGSHVEINRPAESPQSYYNRKKWPSIILQGVCDDRNRFINVFIGFPGSAHDARVLRESPIFEDCSQNCSNGYLLGDSAYPLLPWLLTPYRDNGRSFPSWKKKFNKVHSQQRVAIENSFGLLKQRFRRLYLVDAASIKQCCLIVMAACVLHNMCNEERDFFEDLEHLPQQEEIDNGEDGDLIFDSAGNCESMRNAIAQTQC</sequence>
<keyword evidence="5" id="KW-0479">Metal-binding</keyword>
<evidence type="ECO:0000256" key="1">
    <source>
        <dbReference type="ARBA" id="ARBA00001968"/>
    </source>
</evidence>
<dbReference type="PANTHER" id="PTHR22930">
    <property type="match status" value="1"/>
</dbReference>
<proteinExistence type="inferred from homology"/>
<dbReference type="GO" id="GO:0005634">
    <property type="term" value="C:nucleus"/>
    <property type="evidence" value="ECO:0007669"/>
    <property type="project" value="UniProtKB-SubCell"/>
</dbReference>
<dbReference type="AlphaFoldDB" id="A0AAQ4DL21"/>
<protein>
    <recommendedName>
        <fullName evidence="8">DDE Tnp4 domain-containing protein</fullName>
    </recommendedName>
</protein>
<dbReference type="GO" id="GO:0016787">
    <property type="term" value="F:hydrolase activity"/>
    <property type="evidence" value="ECO:0007669"/>
    <property type="project" value="UniProtKB-KW"/>
</dbReference>
<accession>A0AAQ4DL21</accession>
<evidence type="ECO:0000259" key="8">
    <source>
        <dbReference type="Pfam" id="PF13359"/>
    </source>
</evidence>
<dbReference type="InterPro" id="IPR045249">
    <property type="entry name" value="HARBI1-like"/>
</dbReference>
<feature type="domain" description="DDE Tnp4" evidence="8">
    <location>
        <begin position="179"/>
        <end position="330"/>
    </location>
</feature>
<evidence type="ECO:0000256" key="6">
    <source>
        <dbReference type="ARBA" id="ARBA00022801"/>
    </source>
</evidence>
<evidence type="ECO:0000256" key="2">
    <source>
        <dbReference type="ARBA" id="ARBA00004123"/>
    </source>
</evidence>
<evidence type="ECO:0000256" key="7">
    <source>
        <dbReference type="ARBA" id="ARBA00023242"/>
    </source>
</evidence>
<dbReference type="InterPro" id="IPR027806">
    <property type="entry name" value="HARBI1_dom"/>
</dbReference>
<keyword evidence="6" id="KW-0378">Hydrolase</keyword>
<comment type="similarity">
    <text evidence="3">Belongs to the HARBI1 family.</text>
</comment>
<dbReference type="GO" id="GO:0004518">
    <property type="term" value="F:nuclease activity"/>
    <property type="evidence" value="ECO:0007669"/>
    <property type="project" value="UniProtKB-KW"/>
</dbReference>
<comment type="caution">
    <text evidence="9">The sequence shown here is derived from an EMBL/GenBank/DDBJ whole genome shotgun (WGS) entry which is preliminary data.</text>
</comment>
<evidence type="ECO:0000256" key="3">
    <source>
        <dbReference type="ARBA" id="ARBA00006958"/>
    </source>
</evidence>
<dbReference type="GO" id="GO:0046872">
    <property type="term" value="F:metal ion binding"/>
    <property type="evidence" value="ECO:0007669"/>
    <property type="project" value="UniProtKB-KW"/>
</dbReference>
<dbReference type="Proteomes" id="UP001321473">
    <property type="component" value="Unassembled WGS sequence"/>
</dbReference>
<evidence type="ECO:0000313" key="10">
    <source>
        <dbReference type="Proteomes" id="UP001321473"/>
    </source>
</evidence>
<reference evidence="9 10" key="1">
    <citation type="journal article" date="2023" name="Arcadia Sci">
        <title>De novo assembly of a long-read Amblyomma americanum tick genome.</title>
        <authorList>
            <person name="Chou S."/>
            <person name="Poskanzer K.E."/>
            <person name="Rollins M."/>
            <person name="Thuy-Boun P.S."/>
        </authorList>
    </citation>
    <scope>NUCLEOTIDE SEQUENCE [LARGE SCALE GENOMIC DNA]</scope>
    <source>
        <strain evidence="9">F_SG_1</strain>
        <tissue evidence="9">Salivary glands</tissue>
    </source>
</reference>
<gene>
    <name evidence="9" type="ORF">V5799_034228</name>
</gene>
<keyword evidence="4" id="KW-0540">Nuclease</keyword>
<keyword evidence="10" id="KW-1185">Reference proteome</keyword>
<dbReference type="PANTHER" id="PTHR22930:SF85">
    <property type="entry name" value="GH03217P-RELATED"/>
    <property type="match status" value="1"/>
</dbReference>
<evidence type="ECO:0000313" key="9">
    <source>
        <dbReference type="EMBL" id="KAK8763161.1"/>
    </source>
</evidence>
<keyword evidence="7" id="KW-0539">Nucleus</keyword>
<name>A0AAQ4DL21_AMBAM</name>
<comment type="cofactor">
    <cofactor evidence="1">
        <name>a divalent metal cation</name>
        <dbReference type="ChEBI" id="CHEBI:60240"/>
    </cofactor>
</comment>